<comment type="caution">
    <text evidence="4">The sequence shown here is derived from an EMBL/GenBank/DDBJ whole genome shotgun (WGS) entry which is preliminary data.</text>
</comment>
<keyword evidence="2" id="KW-0326">Glycosidase</keyword>
<evidence type="ECO:0000313" key="7">
    <source>
        <dbReference type="Proteomes" id="UP000077881"/>
    </source>
</evidence>
<dbReference type="GO" id="GO:0005829">
    <property type="term" value="C:cytosol"/>
    <property type="evidence" value="ECO:0007669"/>
    <property type="project" value="TreeGrafter"/>
</dbReference>
<dbReference type="PANTHER" id="PTHR12304">
    <property type="entry name" value="INOSINE-URIDINE PREFERRING NUCLEOSIDE HYDROLASE"/>
    <property type="match status" value="1"/>
</dbReference>
<dbReference type="Proteomes" id="UP000053881">
    <property type="component" value="Unassembled WGS sequence"/>
</dbReference>
<dbReference type="GO" id="GO:0006152">
    <property type="term" value="P:purine nucleoside catabolic process"/>
    <property type="evidence" value="ECO:0007669"/>
    <property type="project" value="TreeGrafter"/>
</dbReference>
<feature type="domain" description="Inosine/uridine-preferring nucleoside hydrolase" evidence="3">
    <location>
        <begin position="8"/>
        <end position="307"/>
    </location>
</feature>
<dbReference type="CDD" id="cd02650">
    <property type="entry name" value="nuc_hydro_CaPnhB"/>
    <property type="match status" value="1"/>
</dbReference>
<dbReference type="RefSeq" id="WP_057987257.1">
    <property type="nucleotide sequence ID" value="NZ_JAGGKH010000013.1"/>
</dbReference>
<dbReference type="STRING" id="217031.ABB05_10925"/>
<gene>
    <name evidence="5" type="ORF">ABB05_10925</name>
    <name evidence="4" type="ORF">ACA29_22210</name>
</gene>
<accession>A0A0Q9XNI5</accession>
<organism evidence="4 6">
    <name type="scientific">Lederbergia galactosidilytica</name>
    <dbReference type="NCBI Taxonomy" id="217031"/>
    <lineage>
        <taxon>Bacteria</taxon>
        <taxon>Bacillati</taxon>
        <taxon>Bacillota</taxon>
        <taxon>Bacilli</taxon>
        <taxon>Bacillales</taxon>
        <taxon>Bacillaceae</taxon>
        <taxon>Lederbergia</taxon>
    </lineage>
</organism>
<dbReference type="AlphaFoldDB" id="A0A0Q9XNI5"/>
<dbReference type="InterPro" id="IPR036452">
    <property type="entry name" value="Ribo_hydro-like"/>
</dbReference>
<name>A0A0Q9XNI5_9BACI</name>
<protein>
    <submittedName>
        <fullName evidence="4">Nucleoside hydrolase</fullName>
    </submittedName>
</protein>
<dbReference type="Proteomes" id="UP000077881">
    <property type="component" value="Unassembled WGS sequence"/>
</dbReference>
<dbReference type="GO" id="GO:0045437">
    <property type="term" value="F:uridine nucleosidase activity"/>
    <property type="evidence" value="ECO:0007669"/>
    <property type="project" value="UniProtKB-ARBA"/>
</dbReference>
<evidence type="ECO:0000313" key="6">
    <source>
        <dbReference type="Proteomes" id="UP000053881"/>
    </source>
</evidence>
<dbReference type="EMBL" id="LGPB01000137">
    <property type="protein sequence ID" value="KRG09814.1"/>
    <property type="molecule type" value="Genomic_DNA"/>
</dbReference>
<keyword evidence="7" id="KW-1185">Reference proteome</keyword>
<dbReference type="PANTHER" id="PTHR12304:SF4">
    <property type="entry name" value="URIDINE NUCLEOSIDASE"/>
    <property type="match status" value="1"/>
</dbReference>
<dbReference type="GO" id="GO:0008477">
    <property type="term" value="F:purine nucleosidase activity"/>
    <property type="evidence" value="ECO:0007669"/>
    <property type="project" value="TreeGrafter"/>
</dbReference>
<keyword evidence="1 4" id="KW-0378">Hydrolase</keyword>
<evidence type="ECO:0000259" key="3">
    <source>
        <dbReference type="Pfam" id="PF01156"/>
    </source>
</evidence>
<evidence type="ECO:0000256" key="2">
    <source>
        <dbReference type="ARBA" id="ARBA00023295"/>
    </source>
</evidence>
<sequence>MDLETKKVIIDVDTGIDDAVAILYALKSPSLRIEGITTVFGNVGVEQATENTLRVIQLAKPTYEVPVALGADKPLKRELNAFSNVHGHNGIGNVELPVSTQEPLKEKAADFILRKSHELSGELSIITLGRLTNLAHALLKDPSLANRIKHVYVMGGAVQSAGNVTPVAEANIWGDPEAADLVFSSGMAITMVGLDVTMKTNITKEHLEDLKQHCQKENQEMVAFIENALTFYFDFYRASNYLRDAAPMHDPLTVLMAIDPYIMKTQQMKIKVECEGELCLGMTVADRRPNPAIGTPIQVCVDVDADLAVQKMLAVF</sequence>
<evidence type="ECO:0000256" key="1">
    <source>
        <dbReference type="ARBA" id="ARBA00022801"/>
    </source>
</evidence>
<dbReference type="EMBL" id="LDJR01000046">
    <property type="protein sequence ID" value="OAK71251.1"/>
    <property type="molecule type" value="Genomic_DNA"/>
</dbReference>
<dbReference type="Gene3D" id="3.90.245.10">
    <property type="entry name" value="Ribonucleoside hydrolase-like"/>
    <property type="match status" value="1"/>
</dbReference>
<evidence type="ECO:0000313" key="5">
    <source>
        <dbReference type="EMBL" id="OAK71251.1"/>
    </source>
</evidence>
<dbReference type="OrthoDB" id="9797882at2"/>
<reference evidence="5 7" key="1">
    <citation type="submission" date="2015-05" db="EMBL/GenBank/DDBJ databases">
        <title>Comparison of genome.</title>
        <authorList>
            <person name="Zheng Z."/>
            <person name="Sun M."/>
        </authorList>
    </citation>
    <scope>NUCLEOTIDE SEQUENCE [LARGE SCALE GENOMIC DNA]</scope>
    <source>
        <strain evidence="5 7">G25-74</strain>
    </source>
</reference>
<dbReference type="Pfam" id="PF01156">
    <property type="entry name" value="IU_nuc_hydro"/>
    <property type="match status" value="1"/>
</dbReference>
<evidence type="ECO:0000313" key="4">
    <source>
        <dbReference type="EMBL" id="KRG09814.1"/>
    </source>
</evidence>
<dbReference type="SUPFAM" id="SSF53590">
    <property type="entry name" value="Nucleoside hydrolase"/>
    <property type="match status" value="1"/>
</dbReference>
<dbReference type="InterPro" id="IPR015910">
    <property type="entry name" value="I/U_nuclsd_hydro_CS"/>
</dbReference>
<dbReference type="InterPro" id="IPR023186">
    <property type="entry name" value="IUNH"/>
</dbReference>
<dbReference type="PROSITE" id="PS01247">
    <property type="entry name" value="IUNH"/>
    <property type="match status" value="1"/>
</dbReference>
<dbReference type="InterPro" id="IPR001910">
    <property type="entry name" value="Inosine/uridine_hydrolase_dom"/>
</dbReference>
<proteinExistence type="predicted"/>
<dbReference type="PATRIC" id="fig|217031.4.peg.7552"/>
<reference evidence="4 6" key="2">
    <citation type="submission" date="2015-06" db="EMBL/GenBank/DDBJ databases">
        <title>Genome sequencing project of Bacillus galactosidilyticus PL133.</title>
        <authorList>
            <person name="Gaiero J."/>
            <person name="Nicol R."/>
            <person name="Habash M."/>
        </authorList>
    </citation>
    <scope>NUCLEOTIDE SEQUENCE [LARGE SCALE GENOMIC DNA]</scope>
    <source>
        <strain evidence="4 6">PL133</strain>
    </source>
</reference>